<protein>
    <recommendedName>
        <fullName evidence="5">Ataxin-10 homolog</fullName>
    </recommendedName>
    <alternativeName>
        <fullName evidence="6">Copper transport protein 86</fullName>
    </alternativeName>
</protein>
<organism evidence="9 10">
    <name type="scientific">Tetrapisispora phaffii (strain ATCC 24235 / CBS 4417 / NBRC 1672 / NRRL Y-8282 / UCD 70-5)</name>
    <name type="common">Yeast</name>
    <name type="synonym">Fabospora phaffii</name>
    <dbReference type="NCBI Taxonomy" id="1071381"/>
    <lineage>
        <taxon>Eukaryota</taxon>
        <taxon>Fungi</taxon>
        <taxon>Dikarya</taxon>
        <taxon>Ascomycota</taxon>
        <taxon>Saccharomycotina</taxon>
        <taxon>Saccharomycetes</taxon>
        <taxon>Saccharomycetales</taxon>
        <taxon>Saccharomycetaceae</taxon>
        <taxon>Tetrapisispora</taxon>
    </lineage>
</organism>
<proteinExistence type="inferred from homology"/>
<feature type="region of interest" description="Disordered" evidence="7">
    <location>
        <begin position="519"/>
        <end position="543"/>
    </location>
</feature>
<dbReference type="GO" id="GO:0051301">
    <property type="term" value="P:cell division"/>
    <property type="evidence" value="ECO:0007669"/>
    <property type="project" value="UniProtKB-KW"/>
</dbReference>
<dbReference type="HOGENOM" id="CLU_043683_0_0_1"/>
<dbReference type="Proteomes" id="UP000005666">
    <property type="component" value="Chromosome 4"/>
</dbReference>
<dbReference type="OMA" id="IKERSIM"/>
<keyword evidence="3" id="KW-0131">Cell cycle</keyword>
<evidence type="ECO:0000256" key="4">
    <source>
        <dbReference type="ARBA" id="ARBA00044746"/>
    </source>
</evidence>
<dbReference type="SUPFAM" id="SSF48371">
    <property type="entry name" value="ARM repeat"/>
    <property type="match status" value="2"/>
</dbReference>
<dbReference type="GeneID" id="11531025"/>
<dbReference type="PANTHER" id="PTHR13255:SF0">
    <property type="entry name" value="ATAXIN-10"/>
    <property type="match status" value="1"/>
</dbReference>
<evidence type="ECO:0000256" key="3">
    <source>
        <dbReference type="ARBA" id="ARBA00023306"/>
    </source>
</evidence>
<dbReference type="KEGG" id="tpf:TPHA_0D03820"/>
<dbReference type="RefSeq" id="XP_003685449.1">
    <property type="nucleotide sequence ID" value="XM_003685401.1"/>
</dbReference>
<evidence type="ECO:0000256" key="6">
    <source>
        <dbReference type="ARBA" id="ARBA00044805"/>
    </source>
</evidence>
<evidence type="ECO:0000313" key="9">
    <source>
        <dbReference type="EMBL" id="CCE63015.1"/>
    </source>
</evidence>
<comment type="function">
    <text evidence="4">May play a role in the regulation of cytokinesis.</text>
</comment>
<dbReference type="InterPro" id="IPR019156">
    <property type="entry name" value="Ataxin-10_domain"/>
</dbReference>
<comment type="similarity">
    <text evidence="1">Belongs to the ataxin-10 family.</text>
</comment>
<dbReference type="AlphaFoldDB" id="G8BT44"/>
<evidence type="ECO:0000256" key="7">
    <source>
        <dbReference type="SAM" id="MobiDB-lite"/>
    </source>
</evidence>
<evidence type="ECO:0000256" key="2">
    <source>
        <dbReference type="ARBA" id="ARBA00022618"/>
    </source>
</evidence>
<keyword evidence="10" id="KW-1185">Reference proteome</keyword>
<evidence type="ECO:0000313" key="10">
    <source>
        <dbReference type="Proteomes" id="UP000005666"/>
    </source>
</evidence>
<dbReference type="PANTHER" id="PTHR13255">
    <property type="entry name" value="ATAXIN-10"/>
    <property type="match status" value="1"/>
</dbReference>
<dbReference type="InterPro" id="IPR051374">
    <property type="entry name" value="Ataxin-10/CTR86_families"/>
</dbReference>
<dbReference type="InterPro" id="IPR011989">
    <property type="entry name" value="ARM-like"/>
</dbReference>
<accession>G8BT44</accession>
<keyword evidence="2" id="KW-0132">Cell division</keyword>
<name>G8BT44_TETPH</name>
<dbReference type="eggNOG" id="KOG2676">
    <property type="taxonomic scope" value="Eukaryota"/>
</dbReference>
<feature type="domain" description="Ataxin-10" evidence="8">
    <location>
        <begin position="430"/>
        <end position="527"/>
    </location>
</feature>
<evidence type="ECO:0000256" key="1">
    <source>
        <dbReference type="ARBA" id="ARBA00008384"/>
    </source>
</evidence>
<gene>
    <name evidence="9" type="primary">TPHA0D03820</name>
    <name evidence="9" type="ordered locus">TPHA_0D03820</name>
</gene>
<dbReference type="Pfam" id="PF09759">
    <property type="entry name" value="Atx10homo_assoc"/>
    <property type="match status" value="1"/>
</dbReference>
<dbReference type="OrthoDB" id="379794at2759"/>
<evidence type="ECO:0000259" key="8">
    <source>
        <dbReference type="Pfam" id="PF09759"/>
    </source>
</evidence>
<dbReference type="Gene3D" id="1.25.10.10">
    <property type="entry name" value="Leucine-rich Repeat Variant"/>
    <property type="match status" value="1"/>
</dbReference>
<evidence type="ECO:0000256" key="5">
    <source>
        <dbReference type="ARBA" id="ARBA00044801"/>
    </source>
</evidence>
<sequence>MTEIDTIVKIGSLFENISLAEEDYEQAIQILNPIIIRSSQDEEYRVQLSKRKEVWSSINICLSNYNVNELMHVDQLNIKTYNIRLLRGIIILLRNLSASNQDIPNELLLQNTVIKLFLNLRNHYEGLEEIIMALYITILSFLHNISQNHSIFDKTILHQQLVFLMFPTLCNSNNREMLYPYLLYFYNIIKNDDFLYDFFRHKDVTPILHNIIIEEITQNHSNLYEHLKQVRTDDMETEAAPQLEDLDIILLKIFKRISANESFAPYLERIEKSDNMIFMSILKIMQLIVTSTDDWDKFELTALMAWCYRIFEHTALEVKKYFENKLEDEPTSDSLHDKLLISLDIISKLCQFEHAKKFMVFYKGIENIISLFQVLQDNLIKINFQKDIKGNVKSMKTTNSLGDKISDETLLLKRVDFDNYHIKSTNFPECKLIIVEIITMLAYGNKEVQDKIRELHGLQLVLSNCMIDDNDPFIKERAIVCIRVLLTENKENQDFVAQLESKKAVQNETLEEAGYEVKVSSDGSVKLESKDGTSSLNKRPKIK</sequence>
<dbReference type="EMBL" id="HE612859">
    <property type="protein sequence ID" value="CCE63015.1"/>
    <property type="molecule type" value="Genomic_DNA"/>
</dbReference>
<reference evidence="9 10" key="1">
    <citation type="journal article" date="2011" name="Proc. Natl. Acad. Sci. U.S.A.">
        <title>Evolutionary erosion of yeast sex chromosomes by mating-type switching accidents.</title>
        <authorList>
            <person name="Gordon J.L."/>
            <person name="Armisen D."/>
            <person name="Proux-Wera E."/>
            <person name="Oheigeartaigh S.S."/>
            <person name="Byrne K.P."/>
            <person name="Wolfe K.H."/>
        </authorList>
    </citation>
    <scope>NUCLEOTIDE SEQUENCE [LARGE SCALE GENOMIC DNA]</scope>
    <source>
        <strain evidence="10">ATCC 24235 / CBS 4417 / NBRC 1672 / NRRL Y-8282 / UCD 70-5</strain>
    </source>
</reference>
<dbReference type="InterPro" id="IPR016024">
    <property type="entry name" value="ARM-type_fold"/>
</dbReference>
<dbReference type="GO" id="GO:0005829">
    <property type="term" value="C:cytosol"/>
    <property type="evidence" value="ECO:0007669"/>
    <property type="project" value="TreeGrafter"/>
</dbReference>